<evidence type="ECO:0000313" key="2">
    <source>
        <dbReference type="Proteomes" id="UP001529510"/>
    </source>
</evidence>
<feature type="non-terminal residue" evidence="1">
    <location>
        <position position="103"/>
    </location>
</feature>
<evidence type="ECO:0000313" key="1">
    <source>
        <dbReference type="EMBL" id="KAL0180085.1"/>
    </source>
</evidence>
<reference evidence="1 2" key="1">
    <citation type="submission" date="2024-05" db="EMBL/GenBank/DDBJ databases">
        <title>Genome sequencing and assembly of Indian major carp, Cirrhinus mrigala (Hamilton, 1822).</title>
        <authorList>
            <person name="Mohindra V."/>
            <person name="Chowdhury L.M."/>
            <person name="Lal K."/>
            <person name="Jena J.K."/>
        </authorList>
    </citation>
    <scope>NUCLEOTIDE SEQUENCE [LARGE SCALE GENOMIC DNA]</scope>
    <source>
        <strain evidence="1">CM1030</strain>
        <tissue evidence="1">Blood</tissue>
    </source>
</reference>
<dbReference type="Proteomes" id="UP001529510">
    <property type="component" value="Unassembled WGS sequence"/>
</dbReference>
<name>A0ABD0Q2E2_CIRMR</name>
<accession>A0ABD0Q2E2</accession>
<organism evidence="1 2">
    <name type="scientific">Cirrhinus mrigala</name>
    <name type="common">Mrigala</name>
    <dbReference type="NCBI Taxonomy" id="683832"/>
    <lineage>
        <taxon>Eukaryota</taxon>
        <taxon>Metazoa</taxon>
        <taxon>Chordata</taxon>
        <taxon>Craniata</taxon>
        <taxon>Vertebrata</taxon>
        <taxon>Euteleostomi</taxon>
        <taxon>Actinopterygii</taxon>
        <taxon>Neopterygii</taxon>
        <taxon>Teleostei</taxon>
        <taxon>Ostariophysi</taxon>
        <taxon>Cypriniformes</taxon>
        <taxon>Cyprinidae</taxon>
        <taxon>Labeoninae</taxon>
        <taxon>Labeonini</taxon>
        <taxon>Cirrhinus</taxon>
    </lineage>
</organism>
<gene>
    <name evidence="1" type="ORF">M9458_025527</name>
</gene>
<protein>
    <submittedName>
        <fullName evidence="1">Uncharacterized protein</fullName>
    </submittedName>
</protein>
<proteinExistence type="predicted"/>
<feature type="non-terminal residue" evidence="1">
    <location>
        <position position="1"/>
    </location>
</feature>
<keyword evidence="2" id="KW-1185">Reference proteome</keyword>
<sequence>RQDLFFPERCFCLQTHSLVSSSSASFSPSYAPSTCGPHPDGQPLQLHRLHSILPAALYFTPLQHRHQPPDGPLQTQRLPHPCCHRLLLPCLANQHCGICLLHH</sequence>
<comment type="caution">
    <text evidence="1">The sequence shown here is derived from an EMBL/GenBank/DDBJ whole genome shotgun (WGS) entry which is preliminary data.</text>
</comment>
<dbReference type="AlphaFoldDB" id="A0ABD0Q2E2"/>
<dbReference type="EMBL" id="JAMKFB020000012">
    <property type="protein sequence ID" value="KAL0180085.1"/>
    <property type="molecule type" value="Genomic_DNA"/>
</dbReference>